<gene>
    <name evidence="3" type="ORF">EM808_09495</name>
</gene>
<dbReference type="GO" id="GO:0016491">
    <property type="term" value="F:oxidoreductase activity"/>
    <property type="evidence" value="ECO:0007669"/>
    <property type="project" value="UniProtKB-KW"/>
</dbReference>
<organism evidence="3 4">
    <name type="scientific">Niallia taxi</name>
    <dbReference type="NCBI Taxonomy" id="2499688"/>
    <lineage>
        <taxon>Bacteria</taxon>
        <taxon>Bacillati</taxon>
        <taxon>Bacillota</taxon>
        <taxon>Bacilli</taxon>
        <taxon>Bacillales</taxon>
        <taxon>Bacillaceae</taxon>
        <taxon>Niallia</taxon>
    </lineage>
</organism>
<dbReference type="RefSeq" id="WP_127737976.1">
    <property type="nucleotide sequence ID" value="NZ_CAJCKN010000006.1"/>
</dbReference>
<sequence length="367" mass="40556">MTVLNAEVCIVGAGPGGAMLAYLLSKAGVSTILLERHHDVDKEFRGEHLNEEGEQVLKSAGLFSKLKKKGILCMSQVDYIADGKVVKSIHPHPEVGHTGIHVPQKHLLKLLLEESSRNAAFRLEMDSAVKELIQTETGDYSGVIALINGVETVINSKIIIGADGRFSTIRKKGDFPVEAIKHGYDLLWAKIPAPSNWEPAIKMALVQGSQLALFTQFGGFIQIGWNIEEGSFPALRKGSFSHFTDQLLSAFPELEESVHSHIKEWKDFVLLKVESSKSKTWINNNVILLGDAAHTMSPTGAFGLNSSLKDAEVLAELLERILLQNESMDLLKIYEAVRKTEVEKVQEEQLRREATFKDHFPAAVVVN</sequence>
<dbReference type="AlphaFoldDB" id="A0A3S3SKL9"/>
<evidence type="ECO:0000313" key="4">
    <source>
        <dbReference type="Proteomes" id="UP000288024"/>
    </source>
</evidence>
<keyword evidence="1" id="KW-0560">Oxidoreductase</keyword>
<dbReference type="InterPro" id="IPR050631">
    <property type="entry name" value="PheA/TfdB_FAD_monoxygenase"/>
</dbReference>
<dbReference type="GO" id="GO:0071949">
    <property type="term" value="F:FAD binding"/>
    <property type="evidence" value="ECO:0007669"/>
    <property type="project" value="InterPro"/>
</dbReference>
<protein>
    <submittedName>
        <fullName evidence="3">FAD-binding protein</fullName>
    </submittedName>
</protein>
<evidence type="ECO:0000313" key="3">
    <source>
        <dbReference type="EMBL" id="RVT63499.1"/>
    </source>
</evidence>
<dbReference type="EMBL" id="RZTZ01000003">
    <property type="protein sequence ID" value="RVT63499.1"/>
    <property type="molecule type" value="Genomic_DNA"/>
</dbReference>
<dbReference type="InterPro" id="IPR002938">
    <property type="entry name" value="FAD-bd"/>
</dbReference>
<dbReference type="SUPFAM" id="SSF51905">
    <property type="entry name" value="FAD/NAD(P)-binding domain"/>
    <property type="match status" value="1"/>
</dbReference>
<keyword evidence="4" id="KW-1185">Reference proteome</keyword>
<accession>A0A3S3SKL9</accession>
<name>A0A3S3SKL9_9BACI</name>
<reference evidence="3 4" key="1">
    <citation type="submission" date="2019-01" db="EMBL/GenBank/DDBJ databases">
        <title>Bacillus sp. M5HDSG1-1, whole genome shotgun sequence.</title>
        <authorList>
            <person name="Tuo L."/>
        </authorList>
    </citation>
    <scope>NUCLEOTIDE SEQUENCE [LARGE SCALE GENOMIC DNA]</scope>
    <source>
        <strain evidence="3 4">M5HDSG1-1</strain>
    </source>
</reference>
<dbReference type="Gene3D" id="3.50.50.60">
    <property type="entry name" value="FAD/NAD(P)-binding domain"/>
    <property type="match status" value="2"/>
</dbReference>
<dbReference type="PANTHER" id="PTHR43476:SF5">
    <property type="entry name" value="FAD-DEPENDENT MONOOXYGENASE"/>
    <property type="match status" value="1"/>
</dbReference>
<dbReference type="PANTHER" id="PTHR43476">
    <property type="entry name" value="3-(3-HYDROXY-PHENYL)PROPIONATE/3-HYDROXYCINNAMIC ACID HYDROXYLASE"/>
    <property type="match status" value="1"/>
</dbReference>
<dbReference type="Proteomes" id="UP000288024">
    <property type="component" value="Unassembled WGS sequence"/>
</dbReference>
<dbReference type="PRINTS" id="PR00420">
    <property type="entry name" value="RNGMNOXGNASE"/>
</dbReference>
<comment type="caution">
    <text evidence="3">The sequence shown here is derived from an EMBL/GenBank/DDBJ whole genome shotgun (WGS) entry which is preliminary data.</text>
</comment>
<evidence type="ECO:0000256" key="1">
    <source>
        <dbReference type="ARBA" id="ARBA00023002"/>
    </source>
</evidence>
<feature type="domain" description="FAD-binding" evidence="2">
    <location>
        <begin position="6"/>
        <end position="347"/>
    </location>
</feature>
<dbReference type="Pfam" id="PF01494">
    <property type="entry name" value="FAD_binding_3"/>
    <property type="match status" value="1"/>
</dbReference>
<dbReference type="InterPro" id="IPR036188">
    <property type="entry name" value="FAD/NAD-bd_sf"/>
</dbReference>
<proteinExistence type="predicted"/>
<evidence type="ECO:0000259" key="2">
    <source>
        <dbReference type="Pfam" id="PF01494"/>
    </source>
</evidence>